<dbReference type="InterPro" id="IPR001365">
    <property type="entry name" value="A_deaminase_dom"/>
</dbReference>
<comment type="similarity">
    <text evidence="2">Belongs to the metallo-dependent hydrolases superfamily. Adenosine and AMP deaminases family.</text>
</comment>
<feature type="region of interest" description="Disordered" evidence="6">
    <location>
        <begin position="1"/>
        <end position="21"/>
    </location>
</feature>
<gene>
    <name evidence="8" type="ORF">GCM10017600_57370</name>
</gene>
<dbReference type="PANTHER" id="PTHR43114">
    <property type="entry name" value="ADENINE DEAMINASE"/>
    <property type="match status" value="1"/>
</dbReference>
<feature type="compositionally biased region" description="Polar residues" evidence="6">
    <location>
        <begin position="1"/>
        <end position="10"/>
    </location>
</feature>
<dbReference type="SUPFAM" id="SSF51556">
    <property type="entry name" value="Metallo-dependent hydrolases"/>
    <property type="match status" value="1"/>
</dbReference>
<evidence type="ECO:0000256" key="4">
    <source>
        <dbReference type="ARBA" id="ARBA00022801"/>
    </source>
</evidence>
<evidence type="ECO:0000256" key="5">
    <source>
        <dbReference type="ARBA" id="ARBA00022833"/>
    </source>
</evidence>
<comment type="caution">
    <text evidence="8">The sequence shown here is derived from an EMBL/GenBank/DDBJ whole genome shotgun (WGS) entry which is preliminary data.</text>
</comment>
<dbReference type="Pfam" id="PF00962">
    <property type="entry name" value="A_deaminase"/>
    <property type="match status" value="1"/>
</dbReference>
<organism evidence="8 9">
    <name type="scientific">Streptosporangium carneum</name>
    <dbReference type="NCBI Taxonomy" id="47481"/>
    <lineage>
        <taxon>Bacteria</taxon>
        <taxon>Bacillati</taxon>
        <taxon>Actinomycetota</taxon>
        <taxon>Actinomycetes</taxon>
        <taxon>Streptosporangiales</taxon>
        <taxon>Streptosporangiaceae</taxon>
        <taxon>Streptosporangium</taxon>
    </lineage>
</organism>
<dbReference type="PROSITE" id="PS00485">
    <property type="entry name" value="A_DEAMINASE"/>
    <property type="match status" value="1"/>
</dbReference>
<dbReference type="PANTHER" id="PTHR43114:SF6">
    <property type="entry name" value="ADENINE DEAMINASE"/>
    <property type="match status" value="1"/>
</dbReference>
<evidence type="ECO:0000256" key="1">
    <source>
        <dbReference type="ARBA" id="ARBA00001947"/>
    </source>
</evidence>
<dbReference type="RefSeq" id="WP_271220655.1">
    <property type="nucleotide sequence ID" value="NZ_BAAAVD010000004.1"/>
</dbReference>
<keyword evidence="9" id="KW-1185">Reference proteome</keyword>
<evidence type="ECO:0000313" key="8">
    <source>
        <dbReference type="EMBL" id="GLK12328.1"/>
    </source>
</evidence>
<sequence>MTTQEHSTTAGAAASGRDPRTLPKAELHLHLLAAMRPATLAELAAEAGRTAPDPRGFTTFTEFQQVFHAAYEATSARPDDLRRVVTELVEDTAADGGVWVQPHFDPHSYEHFGPVEHVLDLVLDAGRQAGARCGVGFGLTLAVSRHGSPEDAVRLARFAVRHAGRGIHALGLTGDEKACAAESFAEAFAVAREAGLTSAPHAGELCGPESVRAVVEHLGATRIAHGVRAAEDPALLELLAERGVSMDVCLTSNRVLGVVPDLARHPLPQLLAAGVRCSLGTDDPLMFGSSLTDEYLIARDTLGLTDRQLAEIARASVETSDAPADVIAAAVAGIDDWLLL</sequence>
<dbReference type="InterPro" id="IPR006330">
    <property type="entry name" value="Ado/ade_deaminase"/>
</dbReference>
<dbReference type="GO" id="GO:0009168">
    <property type="term" value="P:purine ribonucleoside monophosphate biosynthetic process"/>
    <property type="evidence" value="ECO:0007669"/>
    <property type="project" value="InterPro"/>
</dbReference>
<dbReference type="Gene3D" id="3.20.20.140">
    <property type="entry name" value="Metal-dependent hydrolases"/>
    <property type="match status" value="1"/>
</dbReference>
<dbReference type="InterPro" id="IPR032466">
    <property type="entry name" value="Metal_Hydrolase"/>
</dbReference>
<dbReference type="AlphaFoldDB" id="A0A9W6MFX0"/>
<reference evidence="8" key="2">
    <citation type="submission" date="2023-01" db="EMBL/GenBank/DDBJ databases">
        <authorList>
            <person name="Sun Q."/>
            <person name="Evtushenko L."/>
        </authorList>
    </citation>
    <scope>NUCLEOTIDE SEQUENCE</scope>
    <source>
        <strain evidence="8">VKM Ac-2007</strain>
    </source>
</reference>
<evidence type="ECO:0000256" key="6">
    <source>
        <dbReference type="SAM" id="MobiDB-lite"/>
    </source>
</evidence>
<dbReference type="InterPro" id="IPR006650">
    <property type="entry name" value="A/AMP_deam_AS"/>
</dbReference>
<dbReference type="NCBIfam" id="TIGR01430">
    <property type="entry name" value="aden_deam"/>
    <property type="match status" value="1"/>
</dbReference>
<evidence type="ECO:0000259" key="7">
    <source>
        <dbReference type="Pfam" id="PF00962"/>
    </source>
</evidence>
<evidence type="ECO:0000256" key="3">
    <source>
        <dbReference type="ARBA" id="ARBA00022723"/>
    </source>
</evidence>
<accession>A0A9W6MFX0</accession>
<dbReference type="GO" id="GO:0046872">
    <property type="term" value="F:metal ion binding"/>
    <property type="evidence" value="ECO:0007669"/>
    <property type="project" value="UniProtKB-KW"/>
</dbReference>
<comment type="cofactor">
    <cofactor evidence="1">
        <name>Zn(2+)</name>
        <dbReference type="ChEBI" id="CHEBI:29105"/>
    </cofactor>
</comment>
<dbReference type="GO" id="GO:0016814">
    <property type="term" value="F:hydrolase activity, acting on carbon-nitrogen (but not peptide) bonds, in cyclic amidines"/>
    <property type="evidence" value="ECO:0007669"/>
    <property type="project" value="UniProtKB-ARBA"/>
</dbReference>
<keyword evidence="5" id="KW-0862">Zinc</keyword>
<dbReference type="EMBL" id="BSEV01000015">
    <property type="protein sequence ID" value="GLK12328.1"/>
    <property type="molecule type" value="Genomic_DNA"/>
</dbReference>
<proteinExistence type="inferred from homology"/>
<evidence type="ECO:0000313" key="9">
    <source>
        <dbReference type="Proteomes" id="UP001143474"/>
    </source>
</evidence>
<dbReference type="Proteomes" id="UP001143474">
    <property type="component" value="Unassembled WGS sequence"/>
</dbReference>
<evidence type="ECO:0000256" key="2">
    <source>
        <dbReference type="ARBA" id="ARBA00006676"/>
    </source>
</evidence>
<name>A0A9W6MFX0_9ACTN</name>
<keyword evidence="4" id="KW-0378">Hydrolase</keyword>
<protein>
    <submittedName>
        <fullName evidence="8">Adenosine/adenine deaminase</fullName>
    </submittedName>
</protein>
<dbReference type="GO" id="GO:0019239">
    <property type="term" value="F:deaminase activity"/>
    <property type="evidence" value="ECO:0007669"/>
    <property type="project" value="InterPro"/>
</dbReference>
<keyword evidence="3" id="KW-0479">Metal-binding</keyword>
<reference evidence="8" key="1">
    <citation type="journal article" date="2014" name="Int. J. Syst. Evol. Microbiol.">
        <title>Complete genome sequence of Corynebacterium casei LMG S-19264T (=DSM 44701T), isolated from a smear-ripened cheese.</title>
        <authorList>
            <consortium name="US DOE Joint Genome Institute (JGI-PGF)"/>
            <person name="Walter F."/>
            <person name="Albersmeier A."/>
            <person name="Kalinowski J."/>
            <person name="Ruckert C."/>
        </authorList>
    </citation>
    <scope>NUCLEOTIDE SEQUENCE</scope>
    <source>
        <strain evidence="8">VKM Ac-2007</strain>
    </source>
</reference>
<feature type="domain" description="Adenosine deaminase" evidence="7">
    <location>
        <begin position="23"/>
        <end position="336"/>
    </location>
</feature>